<feature type="region of interest" description="Disordered" evidence="3">
    <location>
        <begin position="251"/>
        <end position="292"/>
    </location>
</feature>
<feature type="signal peptide" evidence="4">
    <location>
        <begin position="1"/>
        <end position="22"/>
    </location>
</feature>
<evidence type="ECO:0000256" key="2">
    <source>
        <dbReference type="ARBA" id="ARBA00022729"/>
    </source>
</evidence>
<name>A0AAD7NXB3_9AGAR</name>
<keyword evidence="6" id="KW-1185">Reference proteome</keyword>
<sequence>MPSILPNVLILVFLATIGCTSAAGPAPVLLGTAANFAILAQTGVSSVPNSVVDGNVGVSPTTITSVTGFSLVQDSSKQFWTSTQVDGRVMGSTDASPTPALLTTAVLDMQTAYTDAMSRPLPNFVGLKAGLIGGSVLVPGLYKWTTGVTISTGITISGGPADTWIFQISGTLVQASNVKITLIGGALSQNIIWVVAGAVTVGTNAVFEGNILAQTNVVLATNAIDNGCIYAQTAVTLEKATVSCSGGISPPGVPPVSSTVSSTPVSSTVPPTSSSAPTSTAATSTPSAQCTPTSAPCYTATFTNLNAAIQADDYLSYVLTDTVQECIEFCALCPSGCTFANGAWSYSFCVHEFMLCHHSSVLLK</sequence>
<gene>
    <name evidence="5" type="ORF">DFH07DRAFT_539175</name>
</gene>
<keyword evidence="2 4" id="KW-0732">Signal</keyword>
<comment type="similarity">
    <text evidence="1">Belongs to the ice-binding protein family.</text>
</comment>
<dbReference type="InterPro" id="IPR021884">
    <property type="entry name" value="Ice-bd_prot"/>
</dbReference>
<dbReference type="EMBL" id="JARJLG010000008">
    <property type="protein sequence ID" value="KAJ7778745.1"/>
    <property type="molecule type" value="Genomic_DNA"/>
</dbReference>
<accession>A0AAD7NXB3</accession>
<feature type="compositionally biased region" description="Low complexity" evidence="3">
    <location>
        <begin position="255"/>
        <end position="292"/>
    </location>
</feature>
<proteinExistence type="inferred from homology"/>
<evidence type="ECO:0000256" key="4">
    <source>
        <dbReference type="SAM" id="SignalP"/>
    </source>
</evidence>
<dbReference type="Pfam" id="PF11999">
    <property type="entry name" value="Ice_binding"/>
    <property type="match status" value="1"/>
</dbReference>
<evidence type="ECO:0000256" key="3">
    <source>
        <dbReference type="SAM" id="MobiDB-lite"/>
    </source>
</evidence>
<protein>
    <recommendedName>
        <fullName evidence="7">Antifreeze protein</fullName>
    </recommendedName>
</protein>
<organism evidence="5 6">
    <name type="scientific">Mycena maculata</name>
    <dbReference type="NCBI Taxonomy" id="230809"/>
    <lineage>
        <taxon>Eukaryota</taxon>
        <taxon>Fungi</taxon>
        <taxon>Dikarya</taxon>
        <taxon>Basidiomycota</taxon>
        <taxon>Agaricomycotina</taxon>
        <taxon>Agaricomycetes</taxon>
        <taxon>Agaricomycetidae</taxon>
        <taxon>Agaricales</taxon>
        <taxon>Marasmiineae</taxon>
        <taxon>Mycenaceae</taxon>
        <taxon>Mycena</taxon>
    </lineage>
</organism>
<reference evidence="5" key="1">
    <citation type="submission" date="2023-03" db="EMBL/GenBank/DDBJ databases">
        <title>Massive genome expansion in bonnet fungi (Mycena s.s.) driven by repeated elements and novel gene families across ecological guilds.</title>
        <authorList>
            <consortium name="Lawrence Berkeley National Laboratory"/>
            <person name="Harder C.B."/>
            <person name="Miyauchi S."/>
            <person name="Viragh M."/>
            <person name="Kuo A."/>
            <person name="Thoen E."/>
            <person name="Andreopoulos B."/>
            <person name="Lu D."/>
            <person name="Skrede I."/>
            <person name="Drula E."/>
            <person name="Henrissat B."/>
            <person name="Morin E."/>
            <person name="Kohler A."/>
            <person name="Barry K."/>
            <person name="LaButti K."/>
            <person name="Morin E."/>
            <person name="Salamov A."/>
            <person name="Lipzen A."/>
            <person name="Mereny Z."/>
            <person name="Hegedus B."/>
            <person name="Baldrian P."/>
            <person name="Stursova M."/>
            <person name="Weitz H."/>
            <person name="Taylor A."/>
            <person name="Grigoriev I.V."/>
            <person name="Nagy L.G."/>
            <person name="Martin F."/>
            <person name="Kauserud H."/>
        </authorList>
    </citation>
    <scope>NUCLEOTIDE SEQUENCE</scope>
    <source>
        <strain evidence="5">CBHHK188m</strain>
    </source>
</reference>
<dbReference type="Proteomes" id="UP001215280">
    <property type="component" value="Unassembled WGS sequence"/>
</dbReference>
<comment type="caution">
    <text evidence="5">The sequence shown here is derived from an EMBL/GenBank/DDBJ whole genome shotgun (WGS) entry which is preliminary data.</text>
</comment>
<evidence type="ECO:0000313" key="6">
    <source>
        <dbReference type="Proteomes" id="UP001215280"/>
    </source>
</evidence>
<feature type="chain" id="PRO_5042163517" description="Antifreeze protein" evidence="4">
    <location>
        <begin position="23"/>
        <end position="364"/>
    </location>
</feature>
<evidence type="ECO:0008006" key="7">
    <source>
        <dbReference type="Google" id="ProtNLM"/>
    </source>
</evidence>
<evidence type="ECO:0000256" key="1">
    <source>
        <dbReference type="ARBA" id="ARBA00005445"/>
    </source>
</evidence>
<dbReference type="AlphaFoldDB" id="A0AAD7NXB3"/>
<evidence type="ECO:0000313" key="5">
    <source>
        <dbReference type="EMBL" id="KAJ7778745.1"/>
    </source>
</evidence>